<dbReference type="RefSeq" id="WP_248596657.1">
    <property type="nucleotide sequence ID" value="NZ_JAJIAR010000003.1"/>
</dbReference>
<keyword evidence="4" id="KW-0449">Lipoprotein</keyword>
<evidence type="ECO:0000313" key="4">
    <source>
        <dbReference type="EMBL" id="MCK8611308.1"/>
    </source>
</evidence>
<dbReference type="InterPro" id="IPR011434">
    <property type="entry name" value="Ltp-like_HTH"/>
</dbReference>
<feature type="compositionally biased region" description="Low complexity" evidence="1">
    <location>
        <begin position="33"/>
        <end position="48"/>
    </location>
</feature>
<keyword evidence="5" id="KW-1185">Reference proteome</keyword>
<feature type="region of interest" description="Disordered" evidence="1">
    <location>
        <begin position="33"/>
        <end position="103"/>
    </location>
</feature>
<dbReference type="Gene3D" id="1.10.10.10">
    <property type="entry name" value="Winged helix-like DNA-binding domain superfamily/Winged helix DNA-binding domain"/>
    <property type="match status" value="2"/>
</dbReference>
<protein>
    <submittedName>
        <fullName evidence="4">Ltp family lipoprotein</fullName>
    </submittedName>
</protein>
<organism evidence="4 5">
    <name type="scientific">Apilactobacillus nanyangensis</name>
    <dbReference type="NCBI Taxonomy" id="2799579"/>
    <lineage>
        <taxon>Bacteria</taxon>
        <taxon>Bacillati</taxon>
        <taxon>Bacillota</taxon>
        <taxon>Bacilli</taxon>
        <taxon>Lactobacillales</taxon>
        <taxon>Lactobacillaceae</taxon>
        <taxon>Apilactobacillus</taxon>
    </lineage>
</organism>
<feature type="compositionally biased region" description="Polar residues" evidence="1">
    <location>
        <begin position="88"/>
        <end position="103"/>
    </location>
</feature>
<gene>
    <name evidence="4" type="ORF">LNP10_02195</name>
</gene>
<feature type="domain" description="Putative host cell surface-exposed lipoprotein Ltp-like HTH region" evidence="3">
    <location>
        <begin position="92"/>
        <end position="138"/>
    </location>
</feature>
<keyword evidence="2" id="KW-0812">Transmembrane</keyword>
<evidence type="ECO:0000259" key="3">
    <source>
        <dbReference type="Pfam" id="PF07553"/>
    </source>
</evidence>
<dbReference type="InterPro" id="IPR036388">
    <property type="entry name" value="WH-like_DNA-bd_sf"/>
</dbReference>
<feature type="compositionally biased region" description="Acidic residues" evidence="1">
    <location>
        <begin position="58"/>
        <end position="85"/>
    </location>
</feature>
<dbReference type="Pfam" id="PF07553">
    <property type="entry name" value="Lipoprotein_Ltp"/>
    <property type="match status" value="2"/>
</dbReference>
<name>A0ABT0HWM8_9LACO</name>
<proteinExistence type="predicted"/>
<evidence type="ECO:0000313" key="5">
    <source>
        <dbReference type="Proteomes" id="UP001522816"/>
    </source>
</evidence>
<evidence type="ECO:0000256" key="2">
    <source>
        <dbReference type="SAM" id="Phobius"/>
    </source>
</evidence>
<reference evidence="4 5" key="1">
    <citation type="submission" date="2021-11" db="EMBL/GenBank/DDBJ databases">
        <title>Comparative genomics of bee honey and flower isolates.</title>
        <authorList>
            <person name="Bechtner J.D."/>
            <person name="Gallus M.K."/>
            <person name="Ehrmann M."/>
        </authorList>
    </citation>
    <scope>NUCLEOTIDE SEQUENCE [LARGE SCALE GENOMIC DNA]</scope>
    <source>
        <strain evidence="4 5">7</strain>
    </source>
</reference>
<accession>A0ABT0HWM8</accession>
<dbReference type="Proteomes" id="UP001522816">
    <property type="component" value="Unassembled WGS sequence"/>
</dbReference>
<feature type="transmembrane region" description="Helical" evidence="2">
    <location>
        <begin position="12"/>
        <end position="30"/>
    </location>
</feature>
<sequence>MNNQNIKPWYKVWWIIGVIVLAILMLIAVASSSSDDNSSSAKHNSSSHVTHKAKSSDSDSDSDSDSYSDSDSDYDTDSDDADDSADSNATTEQRNALESAKTYSDTMSMSKSAIYHQLTSSYGDKFSASDAQYAIDHLTDVDWNQNALESAKNYSETMHMSKAEIYHQLTSNYGDKFTASEAQYAVNHLK</sequence>
<keyword evidence="2" id="KW-1133">Transmembrane helix</keyword>
<feature type="domain" description="Putative host cell surface-exposed lipoprotein Ltp-like HTH region" evidence="3">
    <location>
        <begin position="142"/>
        <end position="189"/>
    </location>
</feature>
<comment type="caution">
    <text evidence="4">The sequence shown here is derived from an EMBL/GenBank/DDBJ whole genome shotgun (WGS) entry which is preliminary data.</text>
</comment>
<evidence type="ECO:0000256" key="1">
    <source>
        <dbReference type="SAM" id="MobiDB-lite"/>
    </source>
</evidence>
<dbReference type="EMBL" id="JAJIAR010000003">
    <property type="protein sequence ID" value="MCK8611308.1"/>
    <property type="molecule type" value="Genomic_DNA"/>
</dbReference>
<keyword evidence="2" id="KW-0472">Membrane</keyword>